<evidence type="ECO:0000256" key="3">
    <source>
        <dbReference type="ARBA" id="ARBA00011489"/>
    </source>
</evidence>
<dbReference type="InterPro" id="IPR006702">
    <property type="entry name" value="CASP_dom"/>
</dbReference>
<feature type="transmembrane region" description="Helical" evidence="8">
    <location>
        <begin position="49"/>
        <end position="75"/>
    </location>
</feature>
<dbReference type="Proteomes" id="UP000265566">
    <property type="component" value="Chromosome 6"/>
</dbReference>
<evidence type="ECO:0000256" key="4">
    <source>
        <dbReference type="ARBA" id="ARBA00022475"/>
    </source>
</evidence>
<dbReference type="EnsemblPlants" id="KEH26790">
    <property type="protein sequence ID" value="KEH26790"/>
    <property type="gene ID" value="MTR_6g073090"/>
</dbReference>
<reference evidence="10 14" key="1">
    <citation type="journal article" date="2011" name="Nature">
        <title>The Medicago genome provides insight into the evolution of rhizobial symbioses.</title>
        <authorList>
            <person name="Young N.D."/>
            <person name="Debelle F."/>
            <person name="Oldroyd G.E."/>
            <person name="Geurts R."/>
            <person name="Cannon S.B."/>
            <person name="Udvardi M.K."/>
            <person name="Benedito V.A."/>
            <person name="Mayer K.F."/>
            <person name="Gouzy J."/>
            <person name="Schoof H."/>
            <person name="Van de Peer Y."/>
            <person name="Proost S."/>
            <person name="Cook D.R."/>
            <person name="Meyers B.C."/>
            <person name="Spannagl M."/>
            <person name="Cheung F."/>
            <person name="De Mita S."/>
            <person name="Krishnakumar V."/>
            <person name="Gundlach H."/>
            <person name="Zhou S."/>
            <person name="Mudge J."/>
            <person name="Bharti A.K."/>
            <person name="Murray J.D."/>
            <person name="Naoumkina M.A."/>
            <person name="Rosen B."/>
            <person name="Silverstein K.A."/>
            <person name="Tang H."/>
            <person name="Rombauts S."/>
            <person name="Zhao P.X."/>
            <person name="Zhou P."/>
            <person name="Barbe V."/>
            <person name="Bardou P."/>
            <person name="Bechner M."/>
            <person name="Bellec A."/>
            <person name="Berger A."/>
            <person name="Berges H."/>
            <person name="Bidwell S."/>
            <person name="Bisseling T."/>
            <person name="Choisne N."/>
            <person name="Couloux A."/>
            <person name="Denny R."/>
            <person name="Deshpande S."/>
            <person name="Dai X."/>
            <person name="Doyle J.J."/>
            <person name="Dudez A.M."/>
            <person name="Farmer A.D."/>
            <person name="Fouteau S."/>
            <person name="Franken C."/>
            <person name="Gibelin C."/>
            <person name="Gish J."/>
            <person name="Goldstein S."/>
            <person name="Gonzalez A.J."/>
            <person name="Green P.J."/>
            <person name="Hallab A."/>
            <person name="Hartog M."/>
            <person name="Hua A."/>
            <person name="Humphray S.J."/>
            <person name="Jeong D.H."/>
            <person name="Jing Y."/>
            <person name="Jocker A."/>
            <person name="Kenton S.M."/>
            <person name="Kim D.J."/>
            <person name="Klee K."/>
            <person name="Lai H."/>
            <person name="Lang C."/>
            <person name="Lin S."/>
            <person name="Macmil S.L."/>
            <person name="Magdelenat G."/>
            <person name="Matthews L."/>
            <person name="McCorrison J."/>
            <person name="Monaghan E.L."/>
            <person name="Mun J.H."/>
            <person name="Najar F.Z."/>
            <person name="Nicholson C."/>
            <person name="Noirot C."/>
            <person name="O'Bleness M."/>
            <person name="Paule C.R."/>
            <person name="Poulain J."/>
            <person name="Prion F."/>
            <person name="Qin B."/>
            <person name="Qu C."/>
            <person name="Retzel E.F."/>
            <person name="Riddle C."/>
            <person name="Sallet E."/>
            <person name="Samain S."/>
            <person name="Samson N."/>
            <person name="Sanders I."/>
            <person name="Saurat O."/>
            <person name="Scarpelli C."/>
            <person name="Schiex T."/>
            <person name="Segurens B."/>
            <person name="Severin A.J."/>
            <person name="Sherrier D.J."/>
            <person name="Shi R."/>
            <person name="Sims S."/>
            <person name="Singer S.R."/>
            <person name="Sinharoy S."/>
            <person name="Sterck L."/>
            <person name="Viollet A."/>
            <person name="Wang B.B."/>
            <person name="Wang K."/>
            <person name="Wang M."/>
            <person name="Wang X."/>
            <person name="Warfsmann J."/>
            <person name="Weissenbach J."/>
            <person name="White D.D."/>
            <person name="White J.D."/>
            <person name="Wiley G.B."/>
            <person name="Wincker P."/>
            <person name="Xing Y."/>
            <person name="Yang L."/>
            <person name="Yao Z."/>
            <person name="Ying F."/>
            <person name="Zhai J."/>
            <person name="Zhou L."/>
            <person name="Zuber A."/>
            <person name="Denarie J."/>
            <person name="Dixon R.A."/>
            <person name="May G.D."/>
            <person name="Schwartz D.C."/>
            <person name="Rogers J."/>
            <person name="Quetier F."/>
            <person name="Town C.D."/>
            <person name="Roe B.A."/>
        </authorList>
    </citation>
    <scope>NUCLEOTIDE SEQUENCE [LARGE SCALE GENOMIC DNA]</scope>
    <source>
        <strain evidence="10">A17</strain>
        <strain evidence="13 14">cv. Jemalong A17</strain>
    </source>
</reference>
<feature type="transmembrane region" description="Helical" evidence="8">
    <location>
        <begin position="96"/>
        <end position="113"/>
    </location>
</feature>
<dbReference type="EnsemblPlants" id="AES76210">
    <property type="protein sequence ID" value="AES76210"/>
    <property type="gene ID" value="MTR_6g073040"/>
</dbReference>
<comment type="subcellular location">
    <subcellularLocation>
        <location evidence="1 8">Cell membrane</location>
        <topology evidence="1 8">Multi-pass membrane protein</topology>
    </subcellularLocation>
</comment>
<evidence type="ECO:0000256" key="1">
    <source>
        <dbReference type="ARBA" id="ARBA00004651"/>
    </source>
</evidence>
<sequence>MVSKAVINSMLVLRIITLAASVTTVALLVTNTAKFDDDTNMKFQDLISYRFVVAVAAIAGAYCIVQLPFSIYYAVQQKRLIRNGFLPEFDFYGDKVISALLATAIGAGFAISIEFKRFFDQIFDASGVSKDDATRSTNNKFYVRGIVASSVLLVAFLAMFVVSVLSSFNRNKKGIFG</sequence>
<evidence type="ECO:0000256" key="5">
    <source>
        <dbReference type="ARBA" id="ARBA00022692"/>
    </source>
</evidence>
<gene>
    <name evidence="13" type="primary">11415060</name>
    <name evidence="10" type="ordered locus">MTR_6g073040</name>
    <name evidence="11" type="ordered locus">MTR_6g073090</name>
    <name evidence="12" type="ORF">MtrunA17_Chr6g0479971</name>
</gene>
<feature type="transmembrane region" description="Helical" evidence="8">
    <location>
        <begin position="12"/>
        <end position="29"/>
    </location>
</feature>
<evidence type="ECO:0000313" key="14">
    <source>
        <dbReference type="Proteomes" id="UP000002051"/>
    </source>
</evidence>
<evidence type="ECO:0000313" key="13">
    <source>
        <dbReference type="EnsemblPlants" id="AES76210"/>
    </source>
</evidence>
<dbReference type="Gramene" id="rna37059">
    <property type="protein sequence ID" value="RHN52389.1"/>
    <property type="gene ID" value="gene37059"/>
</dbReference>
<dbReference type="OrthoDB" id="685197at2759"/>
<organism evidence="10 14">
    <name type="scientific">Medicago truncatula</name>
    <name type="common">Barrel medic</name>
    <name type="synonym">Medicago tribuloides</name>
    <dbReference type="NCBI Taxonomy" id="3880"/>
    <lineage>
        <taxon>Eukaryota</taxon>
        <taxon>Viridiplantae</taxon>
        <taxon>Streptophyta</taxon>
        <taxon>Embryophyta</taxon>
        <taxon>Tracheophyta</taxon>
        <taxon>Spermatophyta</taxon>
        <taxon>Magnoliopsida</taxon>
        <taxon>eudicotyledons</taxon>
        <taxon>Gunneridae</taxon>
        <taxon>Pentapetalae</taxon>
        <taxon>rosids</taxon>
        <taxon>fabids</taxon>
        <taxon>Fabales</taxon>
        <taxon>Fabaceae</taxon>
        <taxon>Papilionoideae</taxon>
        <taxon>50 kb inversion clade</taxon>
        <taxon>NPAAA clade</taxon>
        <taxon>Hologalegina</taxon>
        <taxon>IRL clade</taxon>
        <taxon>Trifolieae</taxon>
        <taxon>Medicago</taxon>
    </lineage>
</organism>
<evidence type="ECO:0000256" key="8">
    <source>
        <dbReference type="RuleBase" id="RU361233"/>
    </source>
</evidence>
<evidence type="ECO:0000313" key="11">
    <source>
        <dbReference type="EMBL" id="KEH26790.1"/>
    </source>
</evidence>
<keyword evidence="4 8" id="KW-1003">Cell membrane</keyword>
<dbReference type="eggNOG" id="ENOG502S98H">
    <property type="taxonomic scope" value="Eukaryota"/>
</dbReference>
<dbReference type="PaxDb" id="3880-AES76210"/>
<evidence type="ECO:0000256" key="6">
    <source>
        <dbReference type="ARBA" id="ARBA00022989"/>
    </source>
</evidence>
<dbReference type="OMA" id="DAKCNAD"/>
<reference evidence="12" key="4">
    <citation type="journal article" date="2018" name="Nat. Plants">
        <title>Whole-genome landscape of Medicago truncatula symbiotic genes.</title>
        <authorList>
            <person name="Pecrix Y."/>
            <person name="Gamas P."/>
            <person name="Carrere S."/>
        </authorList>
    </citation>
    <scope>NUCLEOTIDE SEQUENCE</scope>
    <source>
        <tissue evidence="12">Leaves</tissue>
    </source>
</reference>
<reference evidence="10 14" key="2">
    <citation type="journal article" date="2014" name="BMC Genomics">
        <title>An improved genome release (version Mt4.0) for the model legume Medicago truncatula.</title>
        <authorList>
            <person name="Tang H."/>
            <person name="Krishnakumar V."/>
            <person name="Bidwell S."/>
            <person name="Rosen B."/>
            <person name="Chan A."/>
            <person name="Zhou S."/>
            <person name="Gentzbittel L."/>
            <person name="Childs K.L."/>
            <person name="Yandell M."/>
            <person name="Gundlach H."/>
            <person name="Mayer K.F."/>
            <person name="Schwartz D.C."/>
            <person name="Town C.D."/>
        </authorList>
    </citation>
    <scope>GENOME REANNOTATION</scope>
    <source>
        <strain evidence="11">A17</strain>
        <strain evidence="13 14">cv. Jemalong A17</strain>
    </source>
</reference>
<dbReference type="HOGENOM" id="CLU_115129_1_0_1"/>
<evidence type="ECO:0000313" key="10">
    <source>
        <dbReference type="EMBL" id="AES76210.1"/>
    </source>
</evidence>
<feature type="transmembrane region" description="Helical" evidence="8">
    <location>
        <begin position="141"/>
        <end position="165"/>
    </location>
</feature>
<dbReference type="EMBL" id="CM001222">
    <property type="protein sequence ID" value="KEH26790.1"/>
    <property type="molecule type" value="Genomic_DNA"/>
</dbReference>
<dbReference type="EMBL" id="CM001222">
    <property type="protein sequence ID" value="AES76210.1"/>
    <property type="molecule type" value="Genomic_DNA"/>
</dbReference>
<keyword evidence="6 8" id="KW-1133">Transmembrane helix</keyword>
<keyword evidence="5 8" id="KW-0812">Transmembrane</keyword>
<keyword evidence="14" id="KW-1185">Reference proteome</keyword>
<comment type="subunit">
    <text evidence="3 8">Homodimer and heterodimers.</text>
</comment>
<dbReference type="Proteomes" id="UP000002051">
    <property type="component" value="Chromosome 6"/>
</dbReference>
<name>G7KIJ0_MEDTR</name>
<dbReference type="KEGG" id="mtr:11415060"/>
<dbReference type="AlphaFoldDB" id="G7KIJ0"/>
<dbReference type="PANTHER" id="PTHR33573">
    <property type="entry name" value="CASP-LIKE PROTEIN 4A4"/>
    <property type="match status" value="1"/>
</dbReference>
<evidence type="ECO:0000259" key="9">
    <source>
        <dbReference type="Pfam" id="PF04535"/>
    </source>
</evidence>
<keyword evidence="7 8" id="KW-0472">Membrane</keyword>
<dbReference type="Pfam" id="PF04535">
    <property type="entry name" value="CASP_dom"/>
    <property type="match status" value="1"/>
</dbReference>
<dbReference type="EMBL" id="PSQE01000006">
    <property type="protein sequence ID" value="RHN52389.1"/>
    <property type="molecule type" value="Genomic_DNA"/>
</dbReference>
<protein>
    <recommendedName>
        <fullName evidence="8">CASP-like protein</fullName>
    </recommendedName>
</protein>
<dbReference type="PANTHER" id="PTHR33573:SF17">
    <property type="entry name" value="CASP-LIKE PROTEIN 4D1"/>
    <property type="match status" value="1"/>
</dbReference>
<evidence type="ECO:0000256" key="7">
    <source>
        <dbReference type="ARBA" id="ARBA00023136"/>
    </source>
</evidence>
<dbReference type="GO" id="GO:0005886">
    <property type="term" value="C:plasma membrane"/>
    <property type="evidence" value="ECO:0007669"/>
    <property type="project" value="UniProtKB-SubCell"/>
</dbReference>
<evidence type="ECO:0000313" key="12">
    <source>
        <dbReference type="EMBL" id="RHN52389.1"/>
    </source>
</evidence>
<accession>G7KIJ0</accession>
<reference evidence="13" key="3">
    <citation type="submission" date="2015-04" db="UniProtKB">
        <authorList>
            <consortium name="EnsemblPlants"/>
        </authorList>
    </citation>
    <scope>IDENTIFICATION</scope>
    <source>
        <strain evidence="13">cv. Jemalong A17</strain>
    </source>
</reference>
<feature type="domain" description="Casparian strip membrane protein" evidence="9">
    <location>
        <begin position="8"/>
        <end position="112"/>
    </location>
</feature>
<proteinExistence type="inferred from homology"/>
<evidence type="ECO:0000256" key="2">
    <source>
        <dbReference type="ARBA" id="ARBA00007651"/>
    </source>
</evidence>
<comment type="similarity">
    <text evidence="2 8">Belongs to the Casparian strip membrane proteins (CASP) family.</text>
</comment>